<evidence type="ECO:0000313" key="4">
    <source>
        <dbReference type="Proteomes" id="UP000295184"/>
    </source>
</evidence>
<keyword evidence="3" id="KW-0547">Nucleotide-binding</keyword>
<accession>A0A4R1R039</accession>
<keyword evidence="3" id="KW-0067">ATP-binding</keyword>
<gene>
    <name evidence="3" type="ORF">EDD77_1076</name>
</gene>
<comment type="caution">
    <text evidence="3">The sequence shown here is derived from an EMBL/GenBank/DDBJ whole genome shotgun (WGS) entry which is preliminary data.</text>
</comment>
<organism evidence="3 4">
    <name type="scientific">Allofournierella massiliensis</name>
    <dbReference type="NCBI Taxonomy" id="1650663"/>
    <lineage>
        <taxon>Bacteria</taxon>
        <taxon>Bacillati</taxon>
        <taxon>Bacillota</taxon>
        <taxon>Clostridia</taxon>
        <taxon>Eubacteriales</taxon>
        <taxon>Oscillospiraceae</taxon>
        <taxon>Allofournierella</taxon>
    </lineage>
</organism>
<feature type="region of interest" description="Disordered" evidence="1">
    <location>
        <begin position="1"/>
        <end position="27"/>
    </location>
</feature>
<feature type="compositionally biased region" description="Basic and acidic residues" evidence="1">
    <location>
        <begin position="15"/>
        <end position="24"/>
    </location>
</feature>
<proteinExistence type="predicted"/>
<keyword evidence="3" id="KW-0378">Hydrolase</keyword>
<keyword evidence="3" id="KW-0347">Helicase</keyword>
<dbReference type="Gene3D" id="3.40.50.300">
    <property type="entry name" value="P-loop containing nucleotide triphosphate hydrolases"/>
    <property type="match status" value="1"/>
</dbReference>
<dbReference type="EMBL" id="SLUM01000007">
    <property type="protein sequence ID" value="TCL58653.1"/>
    <property type="molecule type" value="Genomic_DNA"/>
</dbReference>
<reference evidence="3 4" key="1">
    <citation type="submission" date="2019-03" db="EMBL/GenBank/DDBJ databases">
        <title>Genomic Encyclopedia of Type Strains, Phase IV (KMG-IV): sequencing the most valuable type-strain genomes for metagenomic binning, comparative biology and taxonomic classification.</title>
        <authorList>
            <person name="Goeker M."/>
        </authorList>
    </citation>
    <scope>NUCLEOTIDE SEQUENCE [LARGE SCALE GENOMIC DNA]</scope>
    <source>
        <strain evidence="3 4">DSM 100451</strain>
    </source>
</reference>
<dbReference type="GO" id="GO:0003723">
    <property type="term" value="F:RNA binding"/>
    <property type="evidence" value="ECO:0007669"/>
    <property type="project" value="InterPro"/>
</dbReference>
<dbReference type="SUPFAM" id="SSF52540">
    <property type="entry name" value="P-loop containing nucleoside triphosphate hydrolases"/>
    <property type="match status" value="1"/>
</dbReference>
<dbReference type="AlphaFoldDB" id="A0A4R1R039"/>
<evidence type="ECO:0000259" key="2">
    <source>
        <dbReference type="Pfam" id="PF00910"/>
    </source>
</evidence>
<dbReference type="Proteomes" id="UP000295184">
    <property type="component" value="Unassembled WGS sequence"/>
</dbReference>
<feature type="domain" description="Helicase superfamily 3 single-stranded DNA/RNA virus" evidence="2">
    <location>
        <begin position="254"/>
        <end position="338"/>
    </location>
</feature>
<protein>
    <submittedName>
        <fullName evidence="3">RNA helicase</fullName>
    </submittedName>
</protein>
<sequence length="422" mass="49348">MQRRNKQNARHQKSRYHEGNDQPRIDPFCPHPDRLRIGALIKSAKHLREGQYTERHCLTGHMPAHACADPVSAGGHGRHKDALYNNTAYQIFFKQSARFYWLMLHNVLAGRINTQCKGRQGSRGKVYPYLASDVPIRFSTLKKRFPSAHIERTIGTSQENRDYIKKEGKWENDPKKDTSIPDTFFEWGEMPKERQGERSDLALLYDYVKDGLSNYEILERCPMFMTRLTDIDRARATIHREQYKNTFRHLQITYISGATGTGKTRTVMEENGYEAVYRVTDYEHPFDSYAGQEVLVLDEFRSQLKISELLNLLDGYPFDLRCRYANKVACFTTVYIISNIPLYEQYPNVQASDKETWNALLRRIHTIKDYHKDGSIHEYTMEEYLNSFVALDPVRYPHPFATLHNREPRLSSSERTDLVQAF</sequence>
<name>A0A4R1R039_9FIRM</name>
<evidence type="ECO:0000313" key="3">
    <source>
        <dbReference type="EMBL" id="TCL58653.1"/>
    </source>
</evidence>
<dbReference type="Gene3D" id="3.40.1310.20">
    <property type="match status" value="1"/>
</dbReference>
<dbReference type="InterPro" id="IPR000605">
    <property type="entry name" value="Helicase_SF3_ssDNA/RNA_vir"/>
</dbReference>
<dbReference type="STRING" id="1650663.GCA_001486665_00364"/>
<dbReference type="InterPro" id="IPR027417">
    <property type="entry name" value="P-loop_NTPase"/>
</dbReference>
<evidence type="ECO:0000256" key="1">
    <source>
        <dbReference type="SAM" id="MobiDB-lite"/>
    </source>
</evidence>
<dbReference type="Pfam" id="PF00910">
    <property type="entry name" value="RNA_helicase"/>
    <property type="match status" value="1"/>
</dbReference>
<dbReference type="GO" id="GO:0003724">
    <property type="term" value="F:RNA helicase activity"/>
    <property type="evidence" value="ECO:0007669"/>
    <property type="project" value="InterPro"/>
</dbReference>
<feature type="compositionally biased region" description="Basic residues" evidence="1">
    <location>
        <begin position="1"/>
        <end position="14"/>
    </location>
</feature>